<dbReference type="OrthoDB" id="10610152at2759"/>
<dbReference type="AlphaFoldDB" id="A0A448YJ41"/>
<organism evidence="3 4">
    <name type="scientific">Brettanomyces naardenensis</name>
    <name type="common">Yeast</name>
    <dbReference type="NCBI Taxonomy" id="13370"/>
    <lineage>
        <taxon>Eukaryota</taxon>
        <taxon>Fungi</taxon>
        <taxon>Dikarya</taxon>
        <taxon>Ascomycota</taxon>
        <taxon>Saccharomycotina</taxon>
        <taxon>Pichiomycetes</taxon>
        <taxon>Pichiales</taxon>
        <taxon>Pichiaceae</taxon>
        <taxon>Brettanomyces</taxon>
    </lineage>
</organism>
<evidence type="ECO:0000256" key="2">
    <source>
        <dbReference type="SAM" id="MobiDB-lite"/>
    </source>
</evidence>
<feature type="region of interest" description="Disordered" evidence="2">
    <location>
        <begin position="48"/>
        <end position="74"/>
    </location>
</feature>
<accession>A0A448YJ41</accession>
<feature type="compositionally biased region" description="Polar residues" evidence="2">
    <location>
        <begin position="59"/>
        <end position="71"/>
    </location>
</feature>
<feature type="region of interest" description="Disordered" evidence="2">
    <location>
        <begin position="205"/>
        <end position="245"/>
    </location>
</feature>
<keyword evidence="4" id="KW-1185">Reference proteome</keyword>
<dbReference type="EMBL" id="CAACVR010000008">
    <property type="protein sequence ID" value="VEU20901.1"/>
    <property type="molecule type" value="Genomic_DNA"/>
</dbReference>
<reference evidence="3 4" key="1">
    <citation type="submission" date="2018-12" db="EMBL/GenBank/DDBJ databases">
        <authorList>
            <person name="Tiukova I."/>
            <person name="Dainat J."/>
        </authorList>
    </citation>
    <scope>NUCLEOTIDE SEQUENCE [LARGE SCALE GENOMIC DNA]</scope>
</reference>
<proteinExistence type="predicted"/>
<gene>
    <name evidence="3" type="ORF">BRENAR_LOCUS1636</name>
</gene>
<dbReference type="Proteomes" id="UP000290900">
    <property type="component" value="Unassembled WGS sequence"/>
</dbReference>
<evidence type="ECO:0000313" key="4">
    <source>
        <dbReference type="Proteomes" id="UP000290900"/>
    </source>
</evidence>
<feature type="coiled-coil region" evidence="1">
    <location>
        <begin position="131"/>
        <end position="158"/>
    </location>
</feature>
<evidence type="ECO:0000256" key="1">
    <source>
        <dbReference type="SAM" id="Coils"/>
    </source>
</evidence>
<dbReference type="InParanoid" id="A0A448YJ41"/>
<feature type="region of interest" description="Disordered" evidence="2">
    <location>
        <begin position="261"/>
        <end position="286"/>
    </location>
</feature>
<evidence type="ECO:0000313" key="3">
    <source>
        <dbReference type="EMBL" id="VEU20901.1"/>
    </source>
</evidence>
<keyword evidence="1" id="KW-0175">Coiled coil</keyword>
<sequence>MMNQSLPTVPSSQESNLIRTVPISDTLLASIVKLSTLQDVGNSQNVGAKLNRARHVSPDSDSSNGKENLSKSPIKKDDARLHLDSLELQLGRLISKLSDGAGVLDREEILNMLKLCLVRIKQMSMTLYFVKSDNESKIDRLELERDLLLKEIGFIKNRRFTPPLEADNHAPTLTQIDTSLGKDSYITPITTPQKRRIRIVPTTRLSASAQRIRGHGRSRSLESASAGNKGHKRTHSSPEVGQTKAHSTQFFHYYTNAYGENTGDFNSIDNRRNKKRRRDSKRTDEG</sequence>
<name>A0A448YJ41_BRENA</name>
<protein>
    <submittedName>
        <fullName evidence="3">DEKNAAC101804</fullName>
    </submittedName>
</protein>